<feature type="transmembrane region" description="Helical" evidence="1">
    <location>
        <begin position="37"/>
        <end position="60"/>
    </location>
</feature>
<dbReference type="AlphaFoldDB" id="A0A540N9C1"/>
<keyword evidence="1" id="KW-0812">Transmembrane</keyword>
<gene>
    <name evidence="2" type="ORF">C1H46_007216</name>
</gene>
<dbReference type="EMBL" id="VIEB01000090">
    <property type="protein sequence ID" value="TQE07163.1"/>
    <property type="molecule type" value="Genomic_DNA"/>
</dbReference>
<proteinExistence type="predicted"/>
<reference evidence="2 3" key="1">
    <citation type="journal article" date="2019" name="G3 (Bethesda)">
        <title>Sequencing of a Wild Apple (Malus baccata) Genome Unravels the Differences Between Cultivated and Wild Apple Species Regarding Disease Resistance and Cold Tolerance.</title>
        <authorList>
            <person name="Chen X."/>
        </authorList>
    </citation>
    <scope>NUCLEOTIDE SEQUENCE [LARGE SCALE GENOMIC DNA]</scope>
    <source>
        <strain evidence="3">cv. Shandingzi</strain>
        <tissue evidence="2">Leaves</tissue>
    </source>
</reference>
<dbReference type="Proteomes" id="UP000315295">
    <property type="component" value="Unassembled WGS sequence"/>
</dbReference>
<sequence length="61" mass="7394">MKLQKNRVHDFRFSRLKKNRPRFQISQDPWTWESSHVFFSLVFPSLSSSFLFLSFLAFILP</sequence>
<accession>A0A540N9C1</accession>
<evidence type="ECO:0000256" key="1">
    <source>
        <dbReference type="SAM" id="Phobius"/>
    </source>
</evidence>
<evidence type="ECO:0000313" key="3">
    <source>
        <dbReference type="Proteomes" id="UP000315295"/>
    </source>
</evidence>
<organism evidence="2 3">
    <name type="scientific">Malus baccata</name>
    <name type="common">Siberian crab apple</name>
    <name type="synonym">Pyrus baccata</name>
    <dbReference type="NCBI Taxonomy" id="106549"/>
    <lineage>
        <taxon>Eukaryota</taxon>
        <taxon>Viridiplantae</taxon>
        <taxon>Streptophyta</taxon>
        <taxon>Embryophyta</taxon>
        <taxon>Tracheophyta</taxon>
        <taxon>Spermatophyta</taxon>
        <taxon>Magnoliopsida</taxon>
        <taxon>eudicotyledons</taxon>
        <taxon>Gunneridae</taxon>
        <taxon>Pentapetalae</taxon>
        <taxon>rosids</taxon>
        <taxon>fabids</taxon>
        <taxon>Rosales</taxon>
        <taxon>Rosaceae</taxon>
        <taxon>Amygdaloideae</taxon>
        <taxon>Maleae</taxon>
        <taxon>Malus</taxon>
    </lineage>
</organism>
<keyword evidence="1" id="KW-0472">Membrane</keyword>
<keyword evidence="1" id="KW-1133">Transmembrane helix</keyword>
<evidence type="ECO:0000313" key="2">
    <source>
        <dbReference type="EMBL" id="TQE07163.1"/>
    </source>
</evidence>
<comment type="caution">
    <text evidence="2">The sequence shown here is derived from an EMBL/GenBank/DDBJ whole genome shotgun (WGS) entry which is preliminary data.</text>
</comment>
<protein>
    <submittedName>
        <fullName evidence="2">Uncharacterized protein</fullName>
    </submittedName>
</protein>
<name>A0A540N9C1_MALBA</name>
<keyword evidence="3" id="KW-1185">Reference proteome</keyword>